<dbReference type="Proteomes" id="UP000199421">
    <property type="component" value="Unassembled WGS sequence"/>
</dbReference>
<dbReference type="AlphaFoldDB" id="A0A1H7IIY9"/>
<evidence type="ECO:0000313" key="3">
    <source>
        <dbReference type="Proteomes" id="UP000199421"/>
    </source>
</evidence>
<dbReference type="OrthoDB" id="7874815at2"/>
<keyword evidence="3" id="KW-1185">Reference proteome</keyword>
<reference evidence="3" key="1">
    <citation type="submission" date="2016-10" db="EMBL/GenBank/DDBJ databases">
        <authorList>
            <person name="Varghese N."/>
            <person name="Submissions S."/>
        </authorList>
    </citation>
    <scope>NUCLEOTIDE SEQUENCE [LARGE SCALE GENOMIC DNA]</scope>
    <source>
        <strain evidence="3">DSM 18733</strain>
    </source>
</reference>
<feature type="compositionally biased region" description="Polar residues" evidence="1">
    <location>
        <begin position="179"/>
        <end position="190"/>
    </location>
</feature>
<protein>
    <submittedName>
        <fullName evidence="2">Uncharacterized protein</fullName>
    </submittedName>
</protein>
<dbReference type="RefSeq" id="WP_139202189.1">
    <property type="nucleotide sequence ID" value="NZ_FOAF01000001.1"/>
</dbReference>
<dbReference type="STRING" id="407022.SAMN05661044_00669"/>
<name>A0A1H7IIY9_OLID1</name>
<evidence type="ECO:0000313" key="2">
    <source>
        <dbReference type="EMBL" id="SEK60665.1"/>
    </source>
</evidence>
<feature type="region of interest" description="Disordered" evidence="1">
    <location>
        <begin position="178"/>
        <end position="206"/>
    </location>
</feature>
<dbReference type="EMBL" id="FOAF01000001">
    <property type="protein sequence ID" value="SEK60665.1"/>
    <property type="molecule type" value="Genomic_DNA"/>
</dbReference>
<organism evidence="2 3">
    <name type="scientific">Olivibacter domesticus</name>
    <name type="common">Pseudosphingobacterium domesticum</name>
    <dbReference type="NCBI Taxonomy" id="407022"/>
    <lineage>
        <taxon>Bacteria</taxon>
        <taxon>Pseudomonadati</taxon>
        <taxon>Bacteroidota</taxon>
        <taxon>Sphingobacteriia</taxon>
        <taxon>Sphingobacteriales</taxon>
        <taxon>Sphingobacteriaceae</taxon>
        <taxon>Olivibacter</taxon>
    </lineage>
</organism>
<gene>
    <name evidence="2" type="ORF">SAMN05661044_00669</name>
</gene>
<sequence length="206" mass="23411">MKIEVKDVCYQQPHPKALLSFLGQLYIDGSHVGEFMNSGLGFPTHFAPKDENGAILIKQAEAYCKRGPIRATQIGKEGTTEVAQDSLQHTVDDEVNRFVKENELVRMIKIEQIDAIVVGTQDDVRLVYVFPKRIDELLSRKAQWGDFAETLREKALPRMEKGEIILNTNIPEPVLQKAGLQQSQYTQPRVQQAYKEKSRRKGYKPG</sequence>
<accession>A0A1H7IIY9</accession>
<evidence type="ECO:0000256" key="1">
    <source>
        <dbReference type="SAM" id="MobiDB-lite"/>
    </source>
</evidence>
<proteinExistence type="predicted"/>
<feature type="compositionally biased region" description="Basic residues" evidence="1">
    <location>
        <begin position="197"/>
        <end position="206"/>
    </location>
</feature>